<dbReference type="HAMAP" id="MF_01845">
    <property type="entry name" value="UPF0597"/>
    <property type="match status" value="1"/>
</dbReference>
<reference evidence="9" key="1">
    <citation type="journal article" date="2022" name="Microbiol. Resour. Announc.">
        <title>Draft Genome Sequence of a Methanogenic Archaeon from West Spitsbergen Permafrost.</title>
        <authorList>
            <person name="Trubitsyn V."/>
            <person name="Rivkina E."/>
            <person name="Shcherbakova V."/>
        </authorList>
    </citation>
    <scope>NUCLEOTIDE SEQUENCE [LARGE SCALE GENOMIC DNA]</scope>
    <source>
        <strain evidence="9">VT</strain>
    </source>
</reference>
<keyword evidence="8" id="KW-0456">Lyase</keyword>
<dbReference type="RefSeq" id="WP_223791350.1">
    <property type="nucleotide sequence ID" value="NZ_JAIOUQ010000007.1"/>
</dbReference>
<protein>
    <recommendedName>
        <fullName evidence="6">UPF0597 protein K8N75_06890</fullName>
    </recommendedName>
</protein>
<feature type="domain" description="Serine dehydratase-like alpha subunit" evidence="7">
    <location>
        <begin position="85"/>
        <end position="423"/>
    </location>
</feature>
<dbReference type="EMBL" id="JAIOUQ010000007">
    <property type="protein sequence ID" value="MBZ2165763.1"/>
    <property type="molecule type" value="Genomic_DNA"/>
</dbReference>
<keyword evidence="4" id="KW-0408">Iron</keyword>
<keyword evidence="4" id="KW-0411">Iron-sulfur</keyword>
<accession>A0A8T5UY78</accession>
<dbReference type="InterPro" id="IPR021144">
    <property type="entry name" value="UPF0597"/>
</dbReference>
<evidence type="ECO:0000256" key="1">
    <source>
        <dbReference type="ARBA" id="ARBA00001966"/>
    </source>
</evidence>
<dbReference type="InterPro" id="IPR005130">
    <property type="entry name" value="Ser_deHydtase-like_asu"/>
</dbReference>
<dbReference type="PIRSF" id="PIRSF006054">
    <property type="entry name" value="UCP006054"/>
    <property type="match status" value="1"/>
</dbReference>
<keyword evidence="4" id="KW-0004">4Fe-4S</keyword>
<dbReference type="PANTHER" id="PTHR30501:SF2">
    <property type="entry name" value="UPF0597 PROTEIN YHAM"/>
    <property type="match status" value="1"/>
</dbReference>
<evidence type="ECO:0000313" key="8">
    <source>
        <dbReference type="EMBL" id="MBZ2165763.1"/>
    </source>
</evidence>
<comment type="subunit">
    <text evidence="3">Homotrimer.</text>
</comment>
<gene>
    <name evidence="8" type="ORF">K8N75_06890</name>
</gene>
<dbReference type="GO" id="GO:0019450">
    <property type="term" value="P:L-cysteine catabolic process to pyruvate"/>
    <property type="evidence" value="ECO:0007669"/>
    <property type="project" value="TreeGrafter"/>
</dbReference>
<evidence type="ECO:0000259" key="7">
    <source>
        <dbReference type="Pfam" id="PF03313"/>
    </source>
</evidence>
<evidence type="ECO:0000313" key="9">
    <source>
        <dbReference type="Proteomes" id="UP000825933"/>
    </source>
</evidence>
<comment type="similarity">
    <text evidence="6">Belongs to the UPF0597 family.</text>
</comment>
<evidence type="ECO:0000256" key="4">
    <source>
        <dbReference type="ARBA" id="ARBA00022485"/>
    </source>
</evidence>
<dbReference type="GO" id="GO:0051539">
    <property type="term" value="F:4 iron, 4 sulfur cluster binding"/>
    <property type="evidence" value="ECO:0007669"/>
    <property type="project" value="UniProtKB-KW"/>
</dbReference>
<evidence type="ECO:0000256" key="6">
    <source>
        <dbReference type="HAMAP-Rule" id="MF_01845"/>
    </source>
</evidence>
<comment type="cofactor">
    <cofactor evidence="1">
        <name>[4Fe-4S] cluster</name>
        <dbReference type="ChEBI" id="CHEBI:49883"/>
    </cofactor>
</comment>
<evidence type="ECO:0000256" key="3">
    <source>
        <dbReference type="ARBA" id="ARBA00011233"/>
    </source>
</evidence>
<sequence>MYDEKFLDLLERELVVALGCTEPNSIAYAAALAKKYAKGNKINKVEVIASRNVIKNAMSVGIPGTDSCGINLAAALGIFAKDLDKNLEVLANLKDHDIENAQKMIEMGLVTVQLANSPKKLYVEVIVETEDSNSRVIIEDIHNNVVLIEVNGKNIVDIQKSTDKQIFNYDLTEENLDFLSVDSIWEFVNHVNIKKLDLIRESIKLNMEICLEGLDKPYGLHVGRSIKSNMENGFIADDAANYATALTAAGSDARMAGSILPVMSNSGSGNQGISATIPVVAFAEKLDSNEDTLIRGVVLSNLITIYIKAILGRLSSLCGATISATGACCGITYLMGGGEGEIKSSIQNILGNITGMICDGAKAGCALKVATCTTAAIQSTIVTLEGNSIKSTEGIIEKNPDDTIKNFCRVGNDGMKDADKIILDIMLQKSNNNSKTIL</sequence>
<comment type="similarity">
    <text evidence="2">Belongs to the L-cysteine desulfidase family.</text>
</comment>
<name>A0A8T5UY78_9EURY</name>
<dbReference type="PANTHER" id="PTHR30501">
    <property type="entry name" value="UPF0597 PROTEIN YHAM"/>
    <property type="match status" value="1"/>
</dbReference>
<organism evidence="8 9">
    <name type="scientific">Methanobacterium spitsbergense</name>
    <dbReference type="NCBI Taxonomy" id="2874285"/>
    <lineage>
        <taxon>Archaea</taxon>
        <taxon>Methanobacteriati</taxon>
        <taxon>Methanobacteriota</taxon>
        <taxon>Methanomada group</taxon>
        <taxon>Methanobacteria</taxon>
        <taxon>Methanobacteriales</taxon>
        <taxon>Methanobacteriaceae</taxon>
        <taxon>Methanobacterium</taxon>
    </lineage>
</organism>
<comment type="caution">
    <text evidence="8">The sequence shown here is derived from an EMBL/GenBank/DDBJ whole genome shotgun (WGS) entry which is preliminary data.</text>
</comment>
<evidence type="ECO:0000256" key="2">
    <source>
        <dbReference type="ARBA" id="ARBA00010713"/>
    </source>
</evidence>
<keyword evidence="9" id="KW-1185">Reference proteome</keyword>
<dbReference type="Proteomes" id="UP000825933">
    <property type="component" value="Unassembled WGS sequence"/>
</dbReference>
<evidence type="ECO:0000256" key="5">
    <source>
        <dbReference type="ARBA" id="ARBA00049051"/>
    </source>
</evidence>
<dbReference type="AlphaFoldDB" id="A0A8T5UY78"/>
<dbReference type="GO" id="GO:0080146">
    <property type="term" value="F:L-cysteine desulfhydrase activity"/>
    <property type="evidence" value="ECO:0007669"/>
    <property type="project" value="TreeGrafter"/>
</dbReference>
<proteinExistence type="inferred from homology"/>
<keyword evidence="4" id="KW-0479">Metal-binding</keyword>
<comment type="catalytic activity">
    <reaction evidence="5">
        <text>L-cysteine + H2O = hydrogen sulfide + pyruvate + NH4(+) + H(+)</text>
        <dbReference type="Rhea" id="RHEA:24931"/>
        <dbReference type="ChEBI" id="CHEBI:15361"/>
        <dbReference type="ChEBI" id="CHEBI:15377"/>
        <dbReference type="ChEBI" id="CHEBI:15378"/>
        <dbReference type="ChEBI" id="CHEBI:28938"/>
        <dbReference type="ChEBI" id="CHEBI:29919"/>
        <dbReference type="ChEBI" id="CHEBI:35235"/>
        <dbReference type="EC" id="4.4.1.28"/>
    </reaction>
</comment>
<dbReference type="Pfam" id="PF03313">
    <property type="entry name" value="SDH_alpha"/>
    <property type="match status" value="1"/>
</dbReference>